<dbReference type="Pfam" id="PF02976">
    <property type="entry name" value="MutH"/>
    <property type="match status" value="1"/>
</dbReference>
<evidence type="ECO:0000256" key="3">
    <source>
        <dbReference type="ARBA" id="ARBA00022801"/>
    </source>
</evidence>
<evidence type="ECO:0000256" key="1">
    <source>
        <dbReference type="ARBA" id="ARBA00022722"/>
    </source>
</evidence>
<dbReference type="InterPro" id="IPR037057">
    <property type="entry name" value="DNA_rep_MutH/T2_RE_sf"/>
</dbReference>
<dbReference type="SMART" id="SM00927">
    <property type="entry name" value="MutH"/>
    <property type="match status" value="1"/>
</dbReference>
<name>A0A4R6ZHZ1_9LIST</name>
<evidence type="ECO:0000256" key="2">
    <source>
        <dbReference type="ARBA" id="ARBA00022759"/>
    </source>
</evidence>
<keyword evidence="3" id="KW-0378">Hydrolase</keyword>
<keyword evidence="2" id="KW-0255">Endonuclease</keyword>
<dbReference type="SUPFAM" id="SSF52980">
    <property type="entry name" value="Restriction endonuclease-like"/>
    <property type="match status" value="2"/>
</dbReference>
<keyword evidence="6" id="KW-1185">Reference proteome</keyword>
<dbReference type="CDD" id="cd22355">
    <property type="entry name" value="Sau3AI_C"/>
    <property type="match status" value="1"/>
</dbReference>
<dbReference type="NCBIfam" id="NF040973">
    <property type="entry name" value="restrict_Sau3AI"/>
    <property type="match status" value="1"/>
</dbReference>
<gene>
    <name evidence="5" type="ORF">DFP96_11193</name>
</gene>
<evidence type="ECO:0000313" key="6">
    <source>
        <dbReference type="Proteomes" id="UP000295558"/>
    </source>
</evidence>
<dbReference type="AlphaFoldDB" id="A0A4R6ZHZ1"/>
<sequence length="484" mass="56419">MDVLKFQVRYGYIVIKRMNFGGENKMTYNYTEEWSREKIFEVADELVGKTLGEIDKSGWLEKKANKGKIGNMIQSDFFGIPANSISGPDFIHHGIELKVTPVLEKSMRDYTSKERLVLSMINYENDYKIPFEESVVNKKAKDMLLIFYLHKENMPVKDFRIIKTTLFELPLDDELQVRQDYEAIIGKIREGKAHEISEKQQVFLGACTKGQGKGKDFVKQPFSPELAKKRAYSYKVGYMSAYVRGLLRLQKTEHINVPKEKSFVEGIKEILDTYNERTASEINNMLSDKQSSNSKSFLFNIISAMFETKGSNVNRTEEFIKEGYCIKTIVNRLQSGKNQDMSFPNIDFTEIYNDEFEDSTWYGYFAETNYILVVWDEYKENEYRFIKYVEWTPGEEILIPAEKLYNKIKYMLDNNLVEVDNEGKSNHETWIDNLPKRGEFAPLQIRPKGSGESVIINLPNSHQRIKKKSIMIDKSYMRRIVGLD</sequence>
<dbReference type="InterPro" id="IPR011335">
    <property type="entry name" value="Restrct_endonuc-II-like"/>
</dbReference>
<dbReference type="CDD" id="cd22356">
    <property type="entry name" value="Sau3AI_N-like"/>
    <property type="match status" value="1"/>
</dbReference>
<dbReference type="GO" id="GO:0003677">
    <property type="term" value="F:DNA binding"/>
    <property type="evidence" value="ECO:0007669"/>
    <property type="project" value="InterPro"/>
</dbReference>
<feature type="domain" description="DNA mismatch repair MutH/Type II restriction enzyme Sau3AI" evidence="4">
    <location>
        <begin position="78"/>
        <end position="180"/>
    </location>
</feature>
<organism evidence="5 6">
    <name type="scientific">Listeria rocourtiae</name>
    <dbReference type="NCBI Taxonomy" id="647910"/>
    <lineage>
        <taxon>Bacteria</taxon>
        <taxon>Bacillati</taxon>
        <taxon>Bacillota</taxon>
        <taxon>Bacilli</taxon>
        <taxon>Bacillales</taxon>
        <taxon>Listeriaceae</taxon>
        <taxon>Listeria</taxon>
    </lineage>
</organism>
<evidence type="ECO:0000313" key="5">
    <source>
        <dbReference type="EMBL" id="TDR51785.1"/>
    </source>
</evidence>
<evidence type="ECO:0000259" key="4">
    <source>
        <dbReference type="SMART" id="SM00927"/>
    </source>
</evidence>
<comment type="caution">
    <text evidence="5">The sequence shown here is derived from an EMBL/GenBank/DDBJ whole genome shotgun (WGS) entry which is preliminary data.</text>
</comment>
<dbReference type="GO" id="GO:0004519">
    <property type="term" value="F:endonuclease activity"/>
    <property type="evidence" value="ECO:0007669"/>
    <property type="project" value="UniProtKB-KW"/>
</dbReference>
<reference evidence="5 6" key="1">
    <citation type="submission" date="2019-03" db="EMBL/GenBank/DDBJ databases">
        <title>Genomic Encyclopedia of Type Strains, Phase III (KMG-III): the genomes of soil and plant-associated and newly described type strains.</title>
        <authorList>
            <person name="Whitman W."/>
        </authorList>
    </citation>
    <scope>NUCLEOTIDE SEQUENCE [LARGE SCALE GENOMIC DNA]</scope>
    <source>
        <strain evidence="5 6">CECT 7972</strain>
    </source>
</reference>
<proteinExistence type="predicted"/>
<keyword evidence="1" id="KW-0540">Nuclease</keyword>
<dbReference type="Gene3D" id="3.40.600.10">
    <property type="entry name" value="DNA mismatch repair MutH/Restriction endonuclease, type II"/>
    <property type="match status" value="2"/>
</dbReference>
<accession>A0A4R6ZHZ1</accession>
<dbReference type="Proteomes" id="UP000295558">
    <property type="component" value="Unassembled WGS sequence"/>
</dbReference>
<protein>
    <submittedName>
        <fullName evidence="5">DNA mismatch repair protein MutH</fullName>
    </submittedName>
</protein>
<dbReference type="GO" id="GO:0016787">
    <property type="term" value="F:hydrolase activity"/>
    <property type="evidence" value="ECO:0007669"/>
    <property type="project" value="UniProtKB-KW"/>
</dbReference>
<dbReference type="InterPro" id="IPR011337">
    <property type="entry name" value="DNA_rep_MutH/RE_typeII_Sau3AI"/>
</dbReference>
<dbReference type="EMBL" id="SNZK01000011">
    <property type="protein sequence ID" value="TDR51785.1"/>
    <property type="molecule type" value="Genomic_DNA"/>
</dbReference>